<sequence>MHVLTGPEVLSHFSIDYFKGASTFGALSDSTLNWLFQEGKLYALDANEVLFEPNERGDAFFVILKGAIAYYKCHDGQYAHIRDYQAGEQIGFMSMIALHDRVGSAIAVQDSIVLEINTHLFHNLHEKAPLDFGVLMMNLAREMARTLRSVDNIVVKKVHEHSSSE</sequence>
<dbReference type="Gene3D" id="2.60.120.10">
    <property type="entry name" value="Jelly Rolls"/>
    <property type="match status" value="1"/>
</dbReference>
<feature type="domain" description="Cyclic nucleotide-binding" evidence="1">
    <location>
        <begin position="23"/>
        <end position="124"/>
    </location>
</feature>
<dbReference type="EMBL" id="JADEYS010000002">
    <property type="protein sequence ID" value="MBE9396248.1"/>
    <property type="molecule type" value="Genomic_DNA"/>
</dbReference>
<reference evidence="2" key="1">
    <citation type="submission" date="2020-10" db="EMBL/GenBank/DDBJ databases">
        <title>Bacterium isolated from coastal waters sediment.</title>
        <authorList>
            <person name="Chen R.-J."/>
            <person name="Lu D.-C."/>
            <person name="Zhu K.-L."/>
            <person name="Du Z.-J."/>
        </authorList>
    </citation>
    <scope>NUCLEOTIDE SEQUENCE</scope>
    <source>
        <strain evidence="2">N1Y112</strain>
    </source>
</reference>
<dbReference type="PROSITE" id="PS50042">
    <property type="entry name" value="CNMP_BINDING_3"/>
    <property type="match status" value="1"/>
</dbReference>
<evidence type="ECO:0000259" key="1">
    <source>
        <dbReference type="PROSITE" id="PS50042"/>
    </source>
</evidence>
<evidence type="ECO:0000313" key="3">
    <source>
        <dbReference type="Proteomes" id="UP000640333"/>
    </source>
</evidence>
<accession>A0A8J7FFE7</accession>
<dbReference type="SUPFAM" id="SSF51206">
    <property type="entry name" value="cAMP-binding domain-like"/>
    <property type="match status" value="1"/>
</dbReference>
<name>A0A8J7FFE7_9GAMM</name>
<dbReference type="Pfam" id="PF00027">
    <property type="entry name" value="cNMP_binding"/>
    <property type="match status" value="1"/>
</dbReference>
<dbReference type="RefSeq" id="WP_193951794.1">
    <property type="nucleotide sequence ID" value="NZ_JADEYS010000002.1"/>
</dbReference>
<evidence type="ECO:0000313" key="2">
    <source>
        <dbReference type="EMBL" id="MBE9396248.1"/>
    </source>
</evidence>
<dbReference type="InterPro" id="IPR018490">
    <property type="entry name" value="cNMP-bd_dom_sf"/>
</dbReference>
<dbReference type="InterPro" id="IPR014710">
    <property type="entry name" value="RmlC-like_jellyroll"/>
</dbReference>
<proteinExistence type="predicted"/>
<comment type="caution">
    <text evidence="2">The sequence shown here is derived from an EMBL/GenBank/DDBJ whole genome shotgun (WGS) entry which is preliminary data.</text>
</comment>
<dbReference type="CDD" id="cd00038">
    <property type="entry name" value="CAP_ED"/>
    <property type="match status" value="1"/>
</dbReference>
<organism evidence="2 3">
    <name type="scientific">Pontibacterium sinense</name>
    <dbReference type="NCBI Taxonomy" id="2781979"/>
    <lineage>
        <taxon>Bacteria</taxon>
        <taxon>Pseudomonadati</taxon>
        <taxon>Pseudomonadota</taxon>
        <taxon>Gammaproteobacteria</taxon>
        <taxon>Oceanospirillales</taxon>
        <taxon>Oceanospirillaceae</taxon>
        <taxon>Pontibacterium</taxon>
    </lineage>
</organism>
<dbReference type="SMART" id="SM00100">
    <property type="entry name" value="cNMP"/>
    <property type="match status" value="1"/>
</dbReference>
<gene>
    <name evidence="2" type="ORF">IOQ59_03110</name>
</gene>
<protein>
    <submittedName>
        <fullName evidence="2">Cyclic nucleotide-binding domain-containing protein</fullName>
    </submittedName>
</protein>
<dbReference type="Proteomes" id="UP000640333">
    <property type="component" value="Unassembled WGS sequence"/>
</dbReference>
<keyword evidence="3" id="KW-1185">Reference proteome</keyword>
<dbReference type="AlphaFoldDB" id="A0A8J7FFE7"/>
<dbReference type="InterPro" id="IPR000595">
    <property type="entry name" value="cNMP-bd_dom"/>
</dbReference>